<comment type="caution">
    <text evidence="4">The sequence shown here is derived from an EMBL/GenBank/DDBJ whole genome shotgun (WGS) entry which is preliminary data.</text>
</comment>
<keyword evidence="3" id="KW-0732">Signal</keyword>
<dbReference type="EMBL" id="JNBR01000482">
    <property type="protein sequence ID" value="OQR92042.1"/>
    <property type="molecule type" value="Genomic_DNA"/>
</dbReference>
<feature type="compositionally biased region" description="Low complexity" evidence="1">
    <location>
        <begin position="132"/>
        <end position="144"/>
    </location>
</feature>
<organism evidence="4 5">
    <name type="scientific">Achlya hypogyna</name>
    <name type="common">Oomycete</name>
    <name type="synonym">Protoachlya hypogyna</name>
    <dbReference type="NCBI Taxonomy" id="1202772"/>
    <lineage>
        <taxon>Eukaryota</taxon>
        <taxon>Sar</taxon>
        <taxon>Stramenopiles</taxon>
        <taxon>Oomycota</taxon>
        <taxon>Saprolegniomycetes</taxon>
        <taxon>Saprolegniales</taxon>
        <taxon>Achlyaceae</taxon>
        <taxon>Achlya</taxon>
    </lineage>
</organism>
<evidence type="ECO:0000313" key="4">
    <source>
        <dbReference type="EMBL" id="OQR92042.1"/>
    </source>
</evidence>
<feature type="signal peptide" evidence="3">
    <location>
        <begin position="1"/>
        <end position="21"/>
    </location>
</feature>
<evidence type="ECO:0000313" key="5">
    <source>
        <dbReference type="Proteomes" id="UP000243579"/>
    </source>
</evidence>
<proteinExistence type="predicted"/>
<evidence type="ECO:0000256" key="3">
    <source>
        <dbReference type="SAM" id="SignalP"/>
    </source>
</evidence>
<dbReference type="Proteomes" id="UP000243579">
    <property type="component" value="Unassembled WGS sequence"/>
</dbReference>
<feature type="compositionally biased region" description="Low complexity" evidence="1">
    <location>
        <begin position="153"/>
        <end position="176"/>
    </location>
</feature>
<dbReference type="AlphaFoldDB" id="A0A1V9Z2D2"/>
<feature type="compositionally biased region" description="Polar residues" evidence="1">
    <location>
        <begin position="177"/>
        <end position="187"/>
    </location>
</feature>
<name>A0A1V9Z2D2_ACHHY</name>
<protein>
    <recommendedName>
        <fullName evidence="6">Secreted protein</fullName>
    </recommendedName>
</protein>
<evidence type="ECO:0000256" key="2">
    <source>
        <dbReference type="SAM" id="Phobius"/>
    </source>
</evidence>
<accession>A0A1V9Z2D2</accession>
<keyword evidence="2" id="KW-0812">Transmembrane</keyword>
<feature type="region of interest" description="Disordered" evidence="1">
    <location>
        <begin position="132"/>
        <end position="188"/>
    </location>
</feature>
<keyword evidence="5" id="KW-1185">Reference proteome</keyword>
<reference evidence="4 5" key="1">
    <citation type="journal article" date="2014" name="Genome Biol. Evol.">
        <title>The secreted proteins of Achlya hypogyna and Thraustotheca clavata identify the ancestral oomycete secretome and reveal gene acquisitions by horizontal gene transfer.</title>
        <authorList>
            <person name="Misner I."/>
            <person name="Blouin N."/>
            <person name="Leonard G."/>
            <person name="Richards T.A."/>
            <person name="Lane C.E."/>
        </authorList>
    </citation>
    <scope>NUCLEOTIDE SEQUENCE [LARGE SCALE GENOMIC DNA]</scope>
    <source>
        <strain evidence="4 5">ATCC 48635</strain>
    </source>
</reference>
<gene>
    <name evidence="4" type="ORF">ACHHYP_04114</name>
</gene>
<sequence>MFTKTPLVTCVCAWLTALSVAYSEPALYHFKQAADTVSCTNVSVLHDATYCVDGPICGSSIGACPTSGAIASGDCVSNVASYNASSGSCVLAADSICTSFDDGVFRCALPNSEGGSFGASFSGFGSLNEGSAPHSSSSSAAGESGDLDPPAPSSTEAAPSDASQSSSTTSDPSSQAGSKSATGSDPTLATEGALKKSASQAINLHIAMDVPNDRTPVSVQGDATYVVPGDICGDTGKSCPLAGDVATDACQPYFASYVAGEGCVAPVNATCVVIANRTDSDNIIHDVYGCIFPTQATGAVNLASVMEPAAATASAMLFASNAIAAGIACIALAIAVVAAVMASKRLRAAPVVQQSAGVEPAPVIANADSDDDANAEIVEC</sequence>
<evidence type="ECO:0008006" key="6">
    <source>
        <dbReference type="Google" id="ProtNLM"/>
    </source>
</evidence>
<keyword evidence="2" id="KW-0472">Membrane</keyword>
<dbReference type="OrthoDB" id="167615at2759"/>
<keyword evidence="2" id="KW-1133">Transmembrane helix</keyword>
<feature type="chain" id="PRO_5013161944" description="Secreted protein" evidence="3">
    <location>
        <begin position="22"/>
        <end position="380"/>
    </location>
</feature>
<feature type="transmembrane region" description="Helical" evidence="2">
    <location>
        <begin position="315"/>
        <end position="340"/>
    </location>
</feature>
<evidence type="ECO:0000256" key="1">
    <source>
        <dbReference type="SAM" id="MobiDB-lite"/>
    </source>
</evidence>